<keyword evidence="2" id="KW-0472">Membrane</keyword>
<dbReference type="OrthoDB" id="3183258at2759"/>
<feature type="transmembrane region" description="Helical" evidence="2">
    <location>
        <begin position="159"/>
        <end position="179"/>
    </location>
</feature>
<feature type="region of interest" description="Disordered" evidence="1">
    <location>
        <begin position="326"/>
        <end position="365"/>
    </location>
</feature>
<feature type="domain" description="DUF6534" evidence="3">
    <location>
        <begin position="166"/>
        <end position="252"/>
    </location>
</feature>
<reference evidence="4" key="1">
    <citation type="submission" date="2020-11" db="EMBL/GenBank/DDBJ databases">
        <authorList>
            <consortium name="DOE Joint Genome Institute"/>
            <person name="Ahrendt S."/>
            <person name="Riley R."/>
            <person name="Andreopoulos W."/>
            <person name="Labutti K."/>
            <person name="Pangilinan J."/>
            <person name="Ruiz-Duenas F.J."/>
            <person name="Barrasa J.M."/>
            <person name="Sanchez-Garcia M."/>
            <person name="Camarero S."/>
            <person name="Miyauchi S."/>
            <person name="Serrano A."/>
            <person name="Linde D."/>
            <person name="Babiker R."/>
            <person name="Drula E."/>
            <person name="Ayuso-Fernandez I."/>
            <person name="Pacheco R."/>
            <person name="Padilla G."/>
            <person name="Ferreira P."/>
            <person name="Barriuso J."/>
            <person name="Kellner H."/>
            <person name="Castanera R."/>
            <person name="Alfaro M."/>
            <person name="Ramirez L."/>
            <person name="Pisabarro A.G."/>
            <person name="Kuo A."/>
            <person name="Tritt A."/>
            <person name="Lipzen A."/>
            <person name="He G."/>
            <person name="Yan M."/>
            <person name="Ng V."/>
            <person name="Cullen D."/>
            <person name="Martin F."/>
            <person name="Rosso M.-N."/>
            <person name="Henrissat B."/>
            <person name="Hibbett D."/>
            <person name="Martinez A.T."/>
            <person name="Grigoriev I.V."/>
        </authorList>
    </citation>
    <scope>NUCLEOTIDE SEQUENCE</scope>
    <source>
        <strain evidence="4">MF-IS2</strain>
    </source>
</reference>
<evidence type="ECO:0000259" key="3">
    <source>
        <dbReference type="Pfam" id="PF20152"/>
    </source>
</evidence>
<feature type="transmembrane region" description="Helical" evidence="2">
    <location>
        <begin position="47"/>
        <end position="66"/>
    </location>
</feature>
<dbReference type="Proteomes" id="UP000807342">
    <property type="component" value="Unassembled WGS sequence"/>
</dbReference>
<organism evidence="4 5">
    <name type="scientific">Macrolepiota fuliginosa MF-IS2</name>
    <dbReference type="NCBI Taxonomy" id="1400762"/>
    <lineage>
        <taxon>Eukaryota</taxon>
        <taxon>Fungi</taxon>
        <taxon>Dikarya</taxon>
        <taxon>Basidiomycota</taxon>
        <taxon>Agaricomycotina</taxon>
        <taxon>Agaricomycetes</taxon>
        <taxon>Agaricomycetidae</taxon>
        <taxon>Agaricales</taxon>
        <taxon>Agaricineae</taxon>
        <taxon>Agaricaceae</taxon>
        <taxon>Macrolepiota</taxon>
    </lineage>
</organism>
<protein>
    <recommendedName>
        <fullName evidence="3">DUF6534 domain-containing protein</fullName>
    </recommendedName>
</protein>
<comment type="caution">
    <text evidence="4">The sequence shown here is derived from an EMBL/GenBank/DDBJ whole genome shotgun (WGS) entry which is preliminary data.</text>
</comment>
<evidence type="ECO:0000313" key="4">
    <source>
        <dbReference type="EMBL" id="KAF9448637.1"/>
    </source>
</evidence>
<evidence type="ECO:0000313" key="5">
    <source>
        <dbReference type="Proteomes" id="UP000807342"/>
    </source>
</evidence>
<feature type="transmembrane region" description="Helical" evidence="2">
    <location>
        <begin position="86"/>
        <end position="106"/>
    </location>
</feature>
<evidence type="ECO:0000256" key="1">
    <source>
        <dbReference type="SAM" id="MobiDB-lite"/>
    </source>
</evidence>
<dbReference type="Pfam" id="PF20152">
    <property type="entry name" value="DUF6534"/>
    <property type="match status" value="1"/>
</dbReference>
<feature type="transmembrane region" description="Helical" evidence="2">
    <location>
        <begin position="118"/>
        <end position="139"/>
    </location>
</feature>
<evidence type="ECO:0000256" key="2">
    <source>
        <dbReference type="SAM" id="Phobius"/>
    </source>
</evidence>
<keyword evidence="2" id="KW-1133">Transmembrane helix</keyword>
<feature type="transmembrane region" description="Helical" evidence="2">
    <location>
        <begin position="14"/>
        <end position="35"/>
    </location>
</feature>
<dbReference type="EMBL" id="MU151155">
    <property type="protein sequence ID" value="KAF9448637.1"/>
    <property type="molecule type" value="Genomic_DNA"/>
</dbReference>
<name>A0A9P5XC41_9AGAR</name>
<feature type="transmembrane region" description="Helical" evidence="2">
    <location>
        <begin position="200"/>
        <end position="223"/>
    </location>
</feature>
<dbReference type="AlphaFoldDB" id="A0A9P5XC41"/>
<keyword evidence="2" id="KW-0812">Transmembrane</keyword>
<dbReference type="PANTHER" id="PTHR40465:SF1">
    <property type="entry name" value="DUF6534 DOMAIN-CONTAINING PROTEIN"/>
    <property type="match status" value="1"/>
</dbReference>
<proteinExistence type="predicted"/>
<keyword evidence="5" id="KW-1185">Reference proteome</keyword>
<sequence length="365" mass="40847">MKGGPAEAVYGPKLIGLFFNILLYGTMLAQVYIYFTTYKKDRDWMKALVGLLLILDTFNTVVDAIFVYDGLVTHFGDTHYIGLANWYITADPVITAYIGVIVQLFYAWRIHVLIQNWFLVLLVVSVSLAGGVGATYITYKVSITPDYTQWAAWDGIDVTWLGCAGAADILITISLVWYLESDRRRHKTGFKNSDMIVDRVIRVTMQTGLLTSMVAITNLFVFIGDPTGTHLILNTPLCKLYSNSLLSSLNARGGWKFDQSKDTPSHSDTSLHVNSTSGIQSFKENTTSFMSRMTPRNLPRDPTTVQSKPEIFVHVESHEMQDNVLPMATKRPSNICDDREAEGDASSIEDGLDATYPARRRDDQV</sequence>
<gene>
    <name evidence="4" type="ORF">P691DRAFT_775279</name>
</gene>
<dbReference type="InterPro" id="IPR045339">
    <property type="entry name" value="DUF6534"/>
</dbReference>
<accession>A0A9P5XC41</accession>
<dbReference type="PANTHER" id="PTHR40465">
    <property type="entry name" value="CHROMOSOME 1, WHOLE GENOME SHOTGUN SEQUENCE"/>
    <property type="match status" value="1"/>
</dbReference>